<evidence type="ECO:0000313" key="3">
    <source>
        <dbReference type="Proteomes" id="UP000232133"/>
    </source>
</evidence>
<dbReference type="Proteomes" id="UP000232133">
    <property type="component" value="Chromosome"/>
</dbReference>
<accession>A0A2H4U5R0</accession>
<feature type="transmembrane region" description="Helical" evidence="1">
    <location>
        <begin position="34"/>
        <end position="56"/>
    </location>
</feature>
<keyword evidence="1" id="KW-1133">Transmembrane helix</keyword>
<evidence type="ECO:0000256" key="1">
    <source>
        <dbReference type="SAM" id="Phobius"/>
    </source>
</evidence>
<organism evidence="2 3">
    <name type="scientific">Methanobrevibacter smithii</name>
    <dbReference type="NCBI Taxonomy" id="2173"/>
    <lineage>
        <taxon>Archaea</taxon>
        <taxon>Methanobacteriati</taxon>
        <taxon>Methanobacteriota</taxon>
        <taxon>Methanomada group</taxon>
        <taxon>Methanobacteria</taxon>
        <taxon>Methanobacteriales</taxon>
        <taxon>Methanobacteriaceae</taxon>
        <taxon>Methanobrevibacter</taxon>
    </lineage>
</organism>
<keyword evidence="1" id="KW-0472">Membrane</keyword>
<dbReference type="RefSeq" id="WP_100815331.1">
    <property type="nucleotide sequence ID" value="NZ_AP025586.1"/>
</dbReference>
<evidence type="ECO:0000313" key="2">
    <source>
        <dbReference type="EMBL" id="ATZ59455.1"/>
    </source>
</evidence>
<keyword evidence="1" id="KW-0812">Transmembrane</keyword>
<feature type="transmembrane region" description="Helical" evidence="1">
    <location>
        <begin position="7"/>
        <end position="28"/>
    </location>
</feature>
<name>A0A2H4U5R0_METSM</name>
<proteinExistence type="predicted"/>
<dbReference type="GeneID" id="71695019"/>
<protein>
    <submittedName>
        <fullName evidence="2">Uncharacterized protein</fullName>
    </submittedName>
</protein>
<dbReference type="AlphaFoldDB" id="A0A2H4U5R0"/>
<dbReference type="EMBL" id="CP017803">
    <property type="protein sequence ID" value="ATZ59455.1"/>
    <property type="molecule type" value="Genomic_DNA"/>
</dbReference>
<gene>
    <name evidence="2" type="ORF">BK798_03045</name>
</gene>
<reference evidence="2 3" key="1">
    <citation type="submission" date="2016-10" db="EMBL/GenBank/DDBJ databases">
        <authorList>
            <person name="Varghese N."/>
        </authorList>
    </citation>
    <scope>NUCLEOTIDE SEQUENCE [LARGE SCALE GENOMIC DNA]</scope>
    <source>
        <strain evidence="2 3">KB11</strain>
    </source>
</reference>
<sequence>MKRDWKIKFSILMIIAAIIIFGTNYLVLKDTHSIVSYVWLHIGFIPIDIIIVAFILEDIMSRKEKEAIYEKLDMLISTFFTEIGNELIEEFSSANEFKASTSYLKAIPNWDDAEYDKQLKKLKNANIDFNVDIEEGKRAEFLINLRTLLKSKREFLINLINNPQLFEKEEFSGLLISILHLDEELEHRPDLNQITDADFNHLNGDIKRIYSKLIYEWIYYLKYLNTHYPYMISLIIRTNPFDEDADVHIKD</sequence>